<protein>
    <submittedName>
        <fullName evidence="13">(Atlantic silverside) hypothetical protein</fullName>
    </submittedName>
</protein>
<sequence>MEHLASGTMTGLAIQYTMETAFTEEQGARPADMHIPRIAMIVTDGRPQDTVEEVAMQAREAGIQIFAIGVGRVDMNTLKAIGSEPHSEHVHLVANFSQIETLISVFQSKLCGGSEMCDVVDHQCQHICVSSPASYRCKCRKGFTLNPDGKTCKEEDTCAVVDHGCGHICVNIPDGYECRCRPGYELTIDLKTCNKIDYCDLGNHGCEHNCVSVPESYICTCKKGYVLNPDGKTCSKTDHCADGSHGCEQEFMNTEKSCVCKCKKGYTLRPDGKTCKKIDHCADGTHGCEQEFMNTEDSCLCKCKKGYTLRPDGKTCKILDLCQSVDHGCEHQCVSTTDSYICKCFEGFVLAEDGKRCKKPECHDGVMDLVFVIDGSKSLGPANFELVKQLVNSIVDSLDISSRGTHVGLIQYSTKVRTEFTLEQYTSTQSIKRAVNQMQYMGRGSMTGSALRHMFELSFSAKEGARPNVPRVSIVFTDGRSQDDVSEWASKAKNSGVTIYALGVGKAIEQELREIASEPDEMHLYYAEDFEKMGEIATKLKSRMCKDKPADENMCQCENVLMFQNQVTEKLRSLTQSVEAMSKKLETLENRLVRTKPEESNGDTLAVKNGIIAEDATTIEDQMQLPVQTALPDDCQPGGGDETEEVLMALEAQEDLGSGEDLLAVSEPQPEPAACEEPAQETSASAPAEASAEPEPAVAVVEASVETILEEAPPVAEVLVEATEKADIGNVAEEVVAIPAVEPVVSEPVVTAVAVEEALAEAPAEVPDLAVAEAPVESSPEASVEAAPEASTETAPEAPTKAAAEAPAEDVAPVDPKASIDNSAQETTVETQADGHPAPGAATEPTTAPAETVPTAETPCPTEALDTAAELIPNAEVTAPAPSASETQTEEVPEAPPASKPLQHLHLLPIRLLNPHQLWHLQMKHLRIQRVRKPKRRTNLGEAIHHSKLPSKPSGREKN</sequence>
<keyword evidence="7" id="KW-1015">Disulfide bond</keyword>
<evidence type="ECO:0000256" key="8">
    <source>
        <dbReference type="ARBA" id="ARBA00023180"/>
    </source>
</evidence>
<dbReference type="SUPFAM" id="SSF57196">
    <property type="entry name" value="EGF/Laminin"/>
    <property type="match status" value="2"/>
</dbReference>
<dbReference type="InterPro" id="IPR001881">
    <property type="entry name" value="EGF-like_Ca-bd_dom"/>
</dbReference>
<dbReference type="GO" id="GO:0005576">
    <property type="term" value="C:extracellular region"/>
    <property type="evidence" value="ECO:0007669"/>
    <property type="project" value="UniProtKB-SubCell"/>
</dbReference>
<feature type="region of interest" description="Disordered" evidence="10">
    <location>
        <begin position="879"/>
        <end position="900"/>
    </location>
</feature>
<feature type="region of interest" description="Disordered" evidence="10">
    <location>
        <begin position="772"/>
        <end position="860"/>
    </location>
</feature>
<dbReference type="InterPro" id="IPR000152">
    <property type="entry name" value="EGF-type_Asp/Asn_hydroxyl_site"/>
</dbReference>
<organism evidence="13 14">
    <name type="scientific">Menidia menidia</name>
    <name type="common">Atlantic silverside</name>
    <dbReference type="NCBI Taxonomy" id="238744"/>
    <lineage>
        <taxon>Eukaryota</taxon>
        <taxon>Metazoa</taxon>
        <taxon>Chordata</taxon>
        <taxon>Craniata</taxon>
        <taxon>Vertebrata</taxon>
        <taxon>Euteleostomi</taxon>
        <taxon>Actinopterygii</taxon>
        <taxon>Neopterygii</taxon>
        <taxon>Teleostei</taxon>
        <taxon>Neoteleostei</taxon>
        <taxon>Acanthomorphata</taxon>
        <taxon>Ovalentaria</taxon>
        <taxon>Atherinomorphae</taxon>
        <taxon>Atheriniformes</taxon>
        <taxon>Atherinopsidae</taxon>
        <taxon>Menidiinae</taxon>
        <taxon>Menidia</taxon>
    </lineage>
</organism>
<evidence type="ECO:0000313" key="13">
    <source>
        <dbReference type="EMBL" id="CAG6016043.1"/>
    </source>
</evidence>
<dbReference type="Pfam" id="PF14670">
    <property type="entry name" value="FXa_inhibition"/>
    <property type="match status" value="4"/>
</dbReference>
<keyword evidence="5" id="KW-0677">Repeat</keyword>
<accession>A0A8S4BPT3</accession>
<keyword evidence="6" id="KW-0175">Coiled coil</keyword>
<dbReference type="SUPFAM" id="SSF53300">
    <property type="entry name" value="vWA-like"/>
    <property type="match status" value="2"/>
</dbReference>
<reference evidence="13" key="1">
    <citation type="submission" date="2021-05" db="EMBL/GenBank/DDBJ databases">
        <authorList>
            <person name="Tigano A."/>
        </authorList>
    </citation>
    <scope>NUCLEOTIDE SEQUENCE</scope>
</reference>
<dbReference type="GO" id="GO:0005509">
    <property type="term" value="F:calcium ion binding"/>
    <property type="evidence" value="ECO:0007669"/>
    <property type="project" value="InterPro"/>
</dbReference>
<dbReference type="PROSITE" id="PS01186">
    <property type="entry name" value="EGF_2"/>
    <property type="match status" value="4"/>
</dbReference>
<dbReference type="InterPro" id="IPR050525">
    <property type="entry name" value="ECM_Assembly_Org"/>
</dbReference>
<feature type="region of interest" description="Disordered" evidence="10">
    <location>
        <begin position="932"/>
        <end position="959"/>
    </location>
</feature>
<feature type="compositionally biased region" description="Low complexity" evidence="10">
    <location>
        <begin position="672"/>
        <end position="696"/>
    </location>
</feature>
<evidence type="ECO:0000256" key="6">
    <source>
        <dbReference type="ARBA" id="ARBA00023054"/>
    </source>
</evidence>
<dbReference type="CDD" id="cd00054">
    <property type="entry name" value="EGF_CA"/>
    <property type="match status" value="1"/>
</dbReference>
<evidence type="ECO:0000256" key="4">
    <source>
        <dbReference type="ARBA" id="ARBA00022729"/>
    </source>
</evidence>
<evidence type="ECO:0000259" key="12">
    <source>
        <dbReference type="PROSITE" id="PS50234"/>
    </source>
</evidence>
<dbReference type="FunFam" id="3.40.50.410:FF:000004">
    <property type="entry name" value="collagen alpha-6(VI) chain"/>
    <property type="match status" value="1"/>
</dbReference>
<evidence type="ECO:0000256" key="1">
    <source>
        <dbReference type="ARBA" id="ARBA00004613"/>
    </source>
</evidence>
<feature type="compositionally biased region" description="Low complexity" evidence="10">
    <location>
        <begin position="772"/>
        <end position="817"/>
    </location>
</feature>
<dbReference type="InterPro" id="IPR036337">
    <property type="entry name" value="Matrilin_CC_sf"/>
</dbReference>
<dbReference type="SMART" id="SM01279">
    <property type="entry name" value="Matrilin_ccoil"/>
    <property type="match status" value="1"/>
</dbReference>
<dbReference type="SMART" id="SM00181">
    <property type="entry name" value="EGF"/>
    <property type="match status" value="6"/>
</dbReference>
<name>A0A8S4BPT3_9TELE</name>
<dbReference type="Pfam" id="PF10393">
    <property type="entry name" value="Matrilin_ccoil"/>
    <property type="match status" value="1"/>
</dbReference>
<feature type="domain" description="VWFA" evidence="12">
    <location>
        <begin position="1"/>
        <end position="110"/>
    </location>
</feature>
<comment type="caution">
    <text evidence="9">Lacks conserved residue(s) required for the propagation of feature annotation.</text>
</comment>
<keyword evidence="2" id="KW-0964">Secreted</keyword>
<feature type="region of interest" description="Disordered" evidence="10">
    <location>
        <begin position="666"/>
        <end position="696"/>
    </location>
</feature>
<evidence type="ECO:0000259" key="11">
    <source>
        <dbReference type="PROSITE" id="PS50026"/>
    </source>
</evidence>
<comment type="caution">
    <text evidence="13">The sequence shown here is derived from an EMBL/GenBank/DDBJ whole genome shotgun (WGS) entry which is preliminary data.</text>
</comment>
<dbReference type="PROSITE" id="PS50026">
    <property type="entry name" value="EGF_3"/>
    <property type="match status" value="1"/>
</dbReference>
<dbReference type="Gene3D" id="3.40.50.410">
    <property type="entry name" value="von Willebrand factor, type A domain"/>
    <property type="match status" value="2"/>
</dbReference>
<dbReference type="InterPro" id="IPR036465">
    <property type="entry name" value="vWFA_dom_sf"/>
</dbReference>
<evidence type="ECO:0000256" key="7">
    <source>
        <dbReference type="ARBA" id="ARBA00023157"/>
    </source>
</evidence>
<evidence type="ECO:0000256" key="9">
    <source>
        <dbReference type="PROSITE-ProRule" id="PRU00076"/>
    </source>
</evidence>
<evidence type="ECO:0000313" key="14">
    <source>
        <dbReference type="Proteomes" id="UP000677803"/>
    </source>
</evidence>
<dbReference type="SUPFAM" id="SSF58002">
    <property type="entry name" value="Chicken cartilage matrix protein"/>
    <property type="match status" value="1"/>
</dbReference>
<evidence type="ECO:0000256" key="5">
    <source>
        <dbReference type="ARBA" id="ARBA00022737"/>
    </source>
</evidence>
<dbReference type="SMART" id="SM00179">
    <property type="entry name" value="EGF_CA"/>
    <property type="match status" value="6"/>
</dbReference>
<dbReference type="Gene3D" id="2.10.25.10">
    <property type="entry name" value="Laminin"/>
    <property type="match status" value="6"/>
</dbReference>
<dbReference type="Proteomes" id="UP000677803">
    <property type="component" value="Unassembled WGS sequence"/>
</dbReference>
<keyword evidence="8" id="KW-0325">Glycoprotein</keyword>
<feature type="compositionally biased region" description="Low complexity" evidence="10">
    <location>
        <begin position="837"/>
        <end position="860"/>
    </location>
</feature>
<dbReference type="Gene3D" id="1.20.5.30">
    <property type="match status" value="1"/>
</dbReference>
<feature type="domain" description="VWFA" evidence="12">
    <location>
        <begin position="368"/>
        <end position="540"/>
    </location>
</feature>
<proteinExistence type="predicted"/>
<dbReference type="PROSITE" id="PS50234">
    <property type="entry name" value="VWFA"/>
    <property type="match status" value="2"/>
</dbReference>
<dbReference type="PANTHER" id="PTHR24020">
    <property type="entry name" value="COLLAGEN ALPHA"/>
    <property type="match status" value="1"/>
</dbReference>
<feature type="compositionally biased region" description="Polar residues" evidence="10">
    <location>
        <begin position="820"/>
        <end position="831"/>
    </location>
</feature>
<dbReference type="PANTHER" id="PTHR24020:SF87">
    <property type="entry name" value="COLLAGEN ALPHA-1(VI) CHAIN-LIKE"/>
    <property type="match status" value="1"/>
</dbReference>
<dbReference type="InterPro" id="IPR002035">
    <property type="entry name" value="VWF_A"/>
</dbReference>
<dbReference type="InterPro" id="IPR009030">
    <property type="entry name" value="Growth_fac_rcpt_cys_sf"/>
</dbReference>
<gene>
    <name evidence="13" type="ORF">MMEN_LOCUS20017</name>
</gene>
<dbReference type="Pfam" id="PF00092">
    <property type="entry name" value="VWA"/>
    <property type="match status" value="2"/>
</dbReference>
<evidence type="ECO:0000256" key="3">
    <source>
        <dbReference type="ARBA" id="ARBA00022536"/>
    </source>
</evidence>
<dbReference type="InterPro" id="IPR000742">
    <property type="entry name" value="EGF"/>
</dbReference>
<keyword evidence="4" id="KW-0732">Signal</keyword>
<comment type="subcellular location">
    <subcellularLocation>
        <location evidence="1">Secreted</location>
    </subcellularLocation>
</comment>
<keyword evidence="14" id="KW-1185">Reference proteome</keyword>
<dbReference type="AlphaFoldDB" id="A0A8S4BPT3"/>
<dbReference type="EMBL" id="CAJRST010038888">
    <property type="protein sequence ID" value="CAG6016043.1"/>
    <property type="molecule type" value="Genomic_DNA"/>
</dbReference>
<feature type="domain" description="EGF-like" evidence="11">
    <location>
        <begin position="154"/>
        <end position="194"/>
    </location>
</feature>
<evidence type="ECO:0000256" key="10">
    <source>
        <dbReference type="SAM" id="MobiDB-lite"/>
    </source>
</evidence>
<keyword evidence="3 9" id="KW-0245">EGF-like domain</keyword>
<dbReference type="PROSITE" id="PS00010">
    <property type="entry name" value="ASX_HYDROXYL"/>
    <property type="match status" value="1"/>
</dbReference>
<evidence type="ECO:0000256" key="2">
    <source>
        <dbReference type="ARBA" id="ARBA00022525"/>
    </source>
</evidence>
<dbReference type="SUPFAM" id="SSF57184">
    <property type="entry name" value="Growth factor receptor domain"/>
    <property type="match status" value="1"/>
</dbReference>
<dbReference type="FunFam" id="2.10.25.10:FF:000041">
    <property type="entry name" value="matrilin-2 isoform X1"/>
    <property type="match status" value="3"/>
</dbReference>
<dbReference type="SMART" id="SM00327">
    <property type="entry name" value="VWA"/>
    <property type="match status" value="1"/>
</dbReference>
<dbReference type="InterPro" id="IPR019466">
    <property type="entry name" value="Matrilin_CC_trimer"/>
</dbReference>
<dbReference type="OrthoDB" id="6022609at2759"/>
<dbReference type="PRINTS" id="PR00453">
    <property type="entry name" value="VWFADOMAIN"/>
</dbReference>